<dbReference type="OrthoDB" id="2501483at2759"/>
<dbReference type="Proteomes" id="UP000054166">
    <property type="component" value="Unassembled WGS sequence"/>
</dbReference>
<gene>
    <name evidence="1" type="ORF">PILCRDRAFT_829561</name>
</gene>
<name>A0A0C3EJN2_PILCF</name>
<protein>
    <submittedName>
        <fullName evidence="1">Uncharacterized protein</fullName>
    </submittedName>
</protein>
<sequence>MLKPDLTCWKLSDRDGPPERLPIAIHDFLKVCLGMEDDLAKLAWHTLRQIAWDVGSEEEDICQHGCACMKYLKLF</sequence>
<reference evidence="1 2" key="1">
    <citation type="submission" date="2014-04" db="EMBL/GenBank/DDBJ databases">
        <authorList>
            <consortium name="DOE Joint Genome Institute"/>
            <person name="Kuo A."/>
            <person name="Tarkka M."/>
            <person name="Buscot F."/>
            <person name="Kohler A."/>
            <person name="Nagy L.G."/>
            <person name="Floudas D."/>
            <person name="Copeland A."/>
            <person name="Barry K.W."/>
            <person name="Cichocki N."/>
            <person name="Veneault-Fourrey C."/>
            <person name="LaButti K."/>
            <person name="Lindquist E.A."/>
            <person name="Lipzen A."/>
            <person name="Lundell T."/>
            <person name="Morin E."/>
            <person name="Murat C."/>
            <person name="Sun H."/>
            <person name="Tunlid A."/>
            <person name="Henrissat B."/>
            <person name="Grigoriev I.V."/>
            <person name="Hibbett D.S."/>
            <person name="Martin F."/>
            <person name="Nordberg H.P."/>
            <person name="Cantor M.N."/>
            <person name="Hua S.X."/>
        </authorList>
    </citation>
    <scope>NUCLEOTIDE SEQUENCE [LARGE SCALE GENOMIC DNA]</scope>
    <source>
        <strain evidence="1 2">F 1598</strain>
    </source>
</reference>
<organism evidence="1 2">
    <name type="scientific">Piloderma croceum (strain F 1598)</name>
    <dbReference type="NCBI Taxonomy" id="765440"/>
    <lineage>
        <taxon>Eukaryota</taxon>
        <taxon>Fungi</taxon>
        <taxon>Dikarya</taxon>
        <taxon>Basidiomycota</taxon>
        <taxon>Agaricomycotina</taxon>
        <taxon>Agaricomycetes</taxon>
        <taxon>Agaricomycetidae</taxon>
        <taxon>Atheliales</taxon>
        <taxon>Atheliaceae</taxon>
        <taxon>Piloderma</taxon>
    </lineage>
</organism>
<reference evidence="2" key="2">
    <citation type="submission" date="2015-01" db="EMBL/GenBank/DDBJ databases">
        <title>Evolutionary Origins and Diversification of the Mycorrhizal Mutualists.</title>
        <authorList>
            <consortium name="DOE Joint Genome Institute"/>
            <consortium name="Mycorrhizal Genomics Consortium"/>
            <person name="Kohler A."/>
            <person name="Kuo A."/>
            <person name="Nagy L.G."/>
            <person name="Floudas D."/>
            <person name="Copeland A."/>
            <person name="Barry K.W."/>
            <person name="Cichocki N."/>
            <person name="Veneault-Fourrey C."/>
            <person name="LaButti K."/>
            <person name="Lindquist E.A."/>
            <person name="Lipzen A."/>
            <person name="Lundell T."/>
            <person name="Morin E."/>
            <person name="Murat C."/>
            <person name="Riley R."/>
            <person name="Ohm R."/>
            <person name="Sun H."/>
            <person name="Tunlid A."/>
            <person name="Henrissat B."/>
            <person name="Grigoriev I.V."/>
            <person name="Hibbett D.S."/>
            <person name="Martin F."/>
        </authorList>
    </citation>
    <scope>NUCLEOTIDE SEQUENCE [LARGE SCALE GENOMIC DNA]</scope>
    <source>
        <strain evidence="2">F 1598</strain>
    </source>
</reference>
<dbReference type="InParanoid" id="A0A0C3EJN2"/>
<dbReference type="AlphaFoldDB" id="A0A0C3EJN2"/>
<feature type="non-terminal residue" evidence="1">
    <location>
        <position position="1"/>
    </location>
</feature>
<evidence type="ECO:0000313" key="1">
    <source>
        <dbReference type="EMBL" id="KIM72850.1"/>
    </source>
</evidence>
<accession>A0A0C3EJN2</accession>
<dbReference type="EMBL" id="KN833105">
    <property type="protein sequence ID" value="KIM72850.1"/>
    <property type="molecule type" value="Genomic_DNA"/>
</dbReference>
<keyword evidence="2" id="KW-1185">Reference proteome</keyword>
<evidence type="ECO:0000313" key="2">
    <source>
        <dbReference type="Proteomes" id="UP000054166"/>
    </source>
</evidence>
<proteinExistence type="predicted"/>
<dbReference type="HOGENOM" id="CLU_2671951_0_0_1"/>